<gene>
    <name evidence="3" type="ORF">A0O28_0047430</name>
</gene>
<evidence type="ECO:0000313" key="4">
    <source>
        <dbReference type="Proteomes" id="UP000191004"/>
    </source>
</evidence>
<proteinExistence type="predicted"/>
<feature type="compositionally biased region" description="Basic and acidic residues" evidence="1">
    <location>
        <begin position="555"/>
        <end position="568"/>
    </location>
</feature>
<dbReference type="GO" id="GO:0043531">
    <property type="term" value="F:ADP binding"/>
    <property type="evidence" value="ECO:0007669"/>
    <property type="project" value="InterPro"/>
</dbReference>
<dbReference type="Pfam" id="PF13374">
    <property type="entry name" value="TPR_10"/>
    <property type="match status" value="3"/>
</dbReference>
<feature type="region of interest" description="Disordered" evidence="1">
    <location>
        <begin position="539"/>
        <end position="611"/>
    </location>
</feature>
<name>A0A1T3CD51_9HYPO</name>
<comment type="caution">
    <text evidence="3">The sequence shown here is derived from an EMBL/GenBank/DDBJ whole genome shotgun (WGS) entry which is preliminary data.</text>
</comment>
<dbReference type="OrthoDB" id="5986190at2759"/>
<dbReference type="SUPFAM" id="SSF52540">
    <property type="entry name" value="P-loop containing nucleoside triphosphate hydrolases"/>
    <property type="match status" value="1"/>
</dbReference>
<sequence length="611" mass="69267">MAKPASCQREVGNAQFGNNTTIHQDNNTWNLHLPLRPARSVIHIIPYPLNEDLVNRPDLMERLNELLPQTSDTYGSAALWGLGGSGKTQIALNYAYQRCKKGSCSVFWVHADTEATFLQDFKIIAQAFGIDEQLKSEELYEAVRDKIAAQPEWVLILDNADELRLFGVNRTPEQTKSLFQYVPRASTGTVLWTSRDAHIAGTLVGSTRSIEVARMKYDEAETLLKIAGSLEVERERMEVIALLEELQWFPLAIAQAGAYMRRTSTSAKEYSSVLAQSKRRWRLLKEEEFDRHRRDGVPNNVLETWSISIDRLRQESEIAYNILHVLAYVANQNIPHEIITTILKLRDIQAEDLDTEATNAITRLKEFSFLGIQRMEDGSRSYDMHKLVQEAARYGLSLWKPSISDKEPLKKEGQGYFSGIAVQETLHRPIIHKAVHKEAEVLDIQVLDLQREILGDEHPETIESMGNLASTYYSQGRLKEAEEIEIQVLDLRREILGKEHPDTLESMHNLALTWKTLGRLSDALALMGECVQYERSVLGPEHPDTVSSAKTLKKWKSERQPIESKEVGIQDEQGEGEGESSQQATLPYFVDHNAQTTTGGEPHGQSEQHQF</sequence>
<dbReference type="EMBL" id="LVVK01000019">
    <property type="protein sequence ID" value="OPB39038.1"/>
    <property type="molecule type" value="Genomic_DNA"/>
</dbReference>
<dbReference type="Gene3D" id="1.25.40.10">
    <property type="entry name" value="Tetratricopeptide repeat domain"/>
    <property type="match status" value="1"/>
</dbReference>
<dbReference type="SUPFAM" id="SSF48452">
    <property type="entry name" value="TPR-like"/>
    <property type="match status" value="1"/>
</dbReference>
<dbReference type="Pfam" id="PF13401">
    <property type="entry name" value="AAA_22"/>
    <property type="match status" value="1"/>
</dbReference>
<dbReference type="AlphaFoldDB" id="A0A1T3CD51"/>
<reference evidence="3 4" key="1">
    <citation type="submission" date="2016-04" db="EMBL/GenBank/DDBJ databases">
        <title>Multiple horizontal gene transfer events from other fungi enriched the ability of the initially mycotrophic fungus Trichoderma (Ascomycota) to feed on dead plant biomass.</title>
        <authorList>
            <person name="Atanasova L."/>
            <person name="Chenthamara K."/>
            <person name="Zhang J."/>
            <person name="Grujic M."/>
            <person name="Henrissat B."/>
            <person name="Kuo A."/>
            <person name="Aertz A."/>
            <person name="Salamov A."/>
            <person name="Lipzen A."/>
            <person name="Labutti K."/>
            <person name="Barry K."/>
            <person name="Miao Y."/>
            <person name="Rahimi M.J."/>
            <person name="Shen Q."/>
            <person name="Grigoriev I.V."/>
            <person name="Kubicek C.P."/>
            <person name="Druzhinina I.S."/>
        </authorList>
    </citation>
    <scope>NUCLEOTIDE SEQUENCE [LARGE SCALE GENOMIC DNA]</scope>
    <source>
        <strain evidence="3 4">NJAU 4742</strain>
    </source>
</reference>
<feature type="compositionally biased region" description="Polar residues" evidence="1">
    <location>
        <begin position="593"/>
        <end position="603"/>
    </location>
</feature>
<accession>A0A1T3CD51</accession>
<dbReference type="InterPro" id="IPR011990">
    <property type="entry name" value="TPR-like_helical_dom_sf"/>
</dbReference>
<evidence type="ECO:0000256" key="1">
    <source>
        <dbReference type="SAM" id="MobiDB-lite"/>
    </source>
</evidence>
<dbReference type="PANTHER" id="PTHR46082">
    <property type="entry name" value="ATP/GTP-BINDING PROTEIN-RELATED"/>
    <property type="match status" value="1"/>
</dbReference>
<dbReference type="InterPro" id="IPR053137">
    <property type="entry name" value="NLR-like"/>
</dbReference>
<organism evidence="3 4">
    <name type="scientific">Trichoderma guizhouense</name>
    <dbReference type="NCBI Taxonomy" id="1491466"/>
    <lineage>
        <taxon>Eukaryota</taxon>
        <taxon>Fungi</taxon>
        <taxon>Dikarya</taxon>
        <taxon>Ascomycota</taxon>
        <taxon>Pezizomycotina</taxon>
        <taxon>Sordariomycetes</taxon>
        <taxon>Hypocreomycetidae</taxon>
        <taxon>Hypocreales</taxon>
        <taxon>Hypocreaceae</taxon>
        <taxon>Trichoderma</taxon>
    </lineage>
</organism>
<dbReference type="Gene3D" id="3.40.50.300">
    <property type="entry name" value="P-loop containing nucleotide triphosphate hydrolases"/>
    <property type="match status" value="1"/>
</dbReference>
<dbReference type="PANTHER" id="PTHR46082:SF6">
    <property type="entry name" value="AAA+ ATPASE DOMAIN-CONTAINING PROTEIN-RELATED"/>
    <property type="match status" value="1"/>
</dbReference>
<feature type="domain" description="ORC1/DEAH AAA+ ATPase" evidence="2">
    <location>
        <begin position="73"/>
        <end position="169"/>
    </location>
</feature>
<dbReference type="Proteomes" id="UP000191004">
    <property type="component" value="Unassembled WGS sequence"/>
</dbReference>
<keyword evidence="4" id="KW-1185">Reference proteome</keyword>
<evidence type="ECO:0000259" key="2">
    <source>
        <dbReference type="Pfam" id="PF13401"/>
    </source>
</evidence>
<dbReference type="InterPro" id="IPR049945">
    <property type="entry name" value="AAA_22"/>
</dbReference>
<evidence type="ECO:0000313" key="3">
    <source>
        <dbReference type="EMBL" id="OPB39038.1"/>
    </source>
</evidence>
<protein>
    <submittedName>
        <fullName evidence="3">Violaceus kinesin</fullName>
    </submittedName>
</protein>
<dbReference type="InterPro" id="IPR027417">
    <property type="entry name" value="P-loop_NTPase"/>
</dbReference>